<keyword evidence="2" id="KW-1185">Reference proteome</keyword>
<reference evidence="1" key="2">
    <citation type="submission" date="2025-08" db="UniProtKB">
        <authorList>
            <consortium name="Ensembl"/>
        </authorList>
    </citation>
    <scope>IDENTIFICATION</scope>
    <source>
        <strain evidence="1">Hd-rR</strain>
    </source>
</reference>
<dbReference type="Bgee" id="ENSORLG00000030054">
    <property type="expression patterns" value="Expressed in sexually immature organism and 5 other cell types or tissues"/>
</dbReference>
<evidence type="ECO:0000313" key="2">
    <source>
        <dbReference type="Proteomes" id="UP000001038"/>
    </source>
</evidence>
<name>A0A3B3H8Z9_ORYLA</name>
<evidence type="ECO:0000313" key="1">
    <source>
        <dbReference type="Ensembl" id="ENSORLP00000028000.1"/>
    </source>
</evidence>
<sequence length="77" mass="8086">MAAALRDVARDPCLRGHSGVCGAGLEIRTTACSLSGFALAGPPLTLTTPPVFCSWALLIKGLETLANMLFHYCSTTF</sequence>
<protein>
    <submittedName>
        <fullName evidence="1">Uncharacterized protein</fullName>
    </submittedName>
</protein>
<proteinExistence type="predicted"/>
<dbReference type="AlphaFoldDB" id="A0A3B3H8Z9"/>
<organism evidence="1 2">
    <name type="scientific">Oryzias latipes</name>
    <name type="common">Japanese rice fish</name>
    <name type="synonym">Japanese killifish</name>
    <dbReference type="NCBI Taxonomy" id="8090"/>
    <lineage>
        <taxon>Eukaryota</taxon>
        <taxon>Metazoa</taxon>
        <taxon>Chordata</taxon>
        <taxon>Craniata</taxon>
        <taxon>Vertebrata</taxon>
        <taxon>Euteleostomi</taxon>
        <taxon>Actinopterygii</taxon>
        <taxon>Neopterygii</taxon>
        <taxon>Teleostei</taxon>
        <taxon>Neoteleostei</taxon>
        <taxon>Acanthomorphata</taxon>
        <taxon>Ovalentaria</taxon>
        <taxon>Atherinomorphae</taxon>
        <taxon>Beloniformes</taxon>
        <taxon>Adrianichthyidae</taxon>
        <taxon>Oryziinae</taxon>
        <taxon>Oryzias</taxon>
    </lineage>
</organism>
<reference evidence="1" key="3">
    <citation type="submission" date="2025-09" db="UniProtKB">
        <authorList>
            <consortium name="Ensembl"/>
        </authorList>
    </citation>
    <scope>IDENTIFICATION</scope>
    <source>
        <strain evidence="1">Hd-rR</strain>
    </source>
</reference>
<reference evidence="1 2" key="1">
    <citation type="journal article" date="2007" name="Nature">
        <title>The medaka draft genome and insights into vertebrate genome evolution.</title>
        <authorList>
            <person name="Kasahara M."/>
            <person name="Naruse K."/>
            <person name="Sasaki S."/>
            <person name="Nakatani Y."/>
            <person name="Qu W."/>
            <person name="Ahsan B."/>
            <person name="Yamada T."/>
            <person name="Nagayasu Y."/>
            <person name="Doi K."/>
            <person name="Kasai Y."/>
            <person name="Jindo T."/>
            <person name="Kobayashi D."/>
            <person name="Shimada A."/>
            <person name="Toyoda A."/>
            <person name="Kuroki Y."/>
            <person name="Fujiyama A."/>
            <person name="Sasaki T."/>
            <person name="Shimizu A."/>
            <person name="Asakawa S."/>
            <person name="Shimizu N."/>
            <person name="Hashimoto S."/>
            <person name="Yang J."/>
            <person name="Lee Y."/>
            <person name="Matsushima K."/>
            <person name="Sugano S."/>
            <person name="Sakaizumi M."/>
            <person name="Narita T."/>
            <person name="Ohishi K."/>
            <person name="Haga S."/>
            <person name="Ohta F."/>
            <person name="Nomoto H."/>
            <person name="Nogata K."/>
            <person name="Morishita T."/>
            <person name="Endo T."/>
            <person name="Shin-I T."/>
            <person name="Takeda H."/>
            <person name="Morishita S."/>
            <person name="Kohara Y."/>
        </authorList>
    </citation>
    <scope>NUCLEOTIDE SEQUENCE [LARGE SCALE GENOMIC DNA]</scope>
    <source>
        <strain evidence="1 2">Hd-rR</strain>
    </source>
</reference>
<dbReference type="Proteomes" id="UP000001038">
    <property type="component" value="Chromosome 16"/>
</dbReference>
<accession>A0A3B3H8Z9</accession>
<dbReference type="Ensembl" id="ENSORLT00000032270.1">
    <property type="protein sequence ID" value="ENSORLP00000028000.1"/>
    <property type="gene ID" value="ENSORLG00000030054.1"/>
</dbReference>
<dbReference type="InParanoid" id="A0A3B3H8Z9"/>